<keyword evidence="1 2" id="KW-0238">DNA-binding</keyword>
<reference evidence="4 5" key="1">
    <citation type="submission" date="2015-07" db="EMBL/GenBank/DDBJ databases">
        <title>Genome sequence of Ornatilinea apprima DSM 23815.</title>
        <authorList>
            <person name="Hemp J."/>
            <person name="Ward L.M."/>
            <person name="Pace L.A."/>
            <person name="Fischer W.W."/>
        </authorList>
    </citation>
    <scope>NUCLEOTIDE SEQUENCE [LARGE SCALE GENOMIC DNA]</scope>
    <source>
        <strain evidence="4 5">P3M-1</strain>
    </source>
</reference>
<dbReference type="InterPro" id="IPR001647">
    <property type="entry name" value="HTH_TetR"/>
</dbReference>
<dbReference type="PROSITE" id="PS50977">
    <property type="entry name" value="HTH_TETR_2"/>
    <property type="match status" value="1"/>
</dbReference>
<dbReference type="AlphaFoldDB" id="A0A0P6XNL3"/>
<protein>
    <recommendedName>
        <fullName evidence="3">HTH tetR-type domain-containing protein</fullName>
    </recommendedName>
</protein>
<evidence type="ECO:0000313" key="4">
    <source>
        <dbReference type="EMBL" id="KPL76864.1"/>
    </source>
</evidence>
<dbReference type="InterPro" id="IPR009057">
    <property type="entry name" value="Homeodomain-like_sf"/>
</dbReference>
<dbReference type="EMBL" id="LGCL01000024">
    <property type="protein sequence ID" value="KPL76864.1"/>
    <property type="molecule type" value="Genomic_DNA"/>
</dbReference>
<dbReference type="PRINTS" id="PR00455">
    <property type="entry name" value="HTHTETR"/>
</dbReference>
<accession>A0A0P6XNL3</accession>
<dbReference type="GO" id="GO:0000976">
    <property type="term" value="F:transcription cis-regulatory region binding"/>
    <property type="evidence" value="ECO:0007669"/>
    <property type="project" value="TreeGrafter"/>
</dbReference>
<dbReference type="RefSeq" id="WP_075062799.1">
    <property type="nucleotide sequence ID" value="NZ_LGCL01000024.1"/>
</dbReference>
<dbReference type="PANTHER" id="PTHR30055:SF226">
    <property type="entry name" value="HTH-TYPE TRANSCRIPTIONAL REGULATOR PKSA"/>
    <property type="match status" value="1"/>
</dbReference>
<dbReference type="SUPFAM" id="SSF48498">
    <property type="entry name" value="Tetracyclin repressor-like, C-terminal domain"/>
    <property type="match status" value="1"/>
</dbReference>
<feature type="domain" description="HTH tetR-type" evidence="3">
    <location>
        <begin position="3"/>
        <end position="63"/>
    </location>
</feature>
<feature type="DNA-binding region" description="H-T-H motif" evidence="2">
    <location>
        <begin position="26"/>
        <end position="45"/>
    </location>
</feature>
<comment type="caution">
    <text evidence="4">The sequence shown here is derived from an EMBL/GenBank/DDBJ whole genome shotgun (WGS) entry which is preliminary data.</text>
</comment>
<evidence type="ECO:0000256" key="1">
    <source>
        <dbReference type="ARBA" id="ARBA00023125"/>
    </source>
</evidence>
<evidence type="ECO:0000256" key="2">
    <source>
        <dbReference type="PROSITE-ProRule" id="PRU00335"/>
    </source>
</evidence>
<proteinExistence type="predicted"/>
<sequence length="206" mass="23569">MNKDGKLKIIEAAQRLIACQGVEKTSMRDIAEEAGITTGAIYYYYKSKEELLYDVMDYATAVTAEIMKMRSRPDAKPEEVLDEIARKVTQQLKNHRHWNLRFYLALQAAQGDETLRARFASNYAAQTQRTADLFNYVFGTQAHPQDLDLAVLMVAALDGINFQQFIGALPVEIDELARVYNEFFAFAVPLYEKNREAIHRFQNSQS</sequence>
<dbReference type="SUPFAM" id="SSF46689">
    <property type="entry name" value="Homeodomain-like"/>
    <property type="match status" value="1"/>
</dbReference>
<keyword evidence="5" id="KW-1185">Reference proteome</keyword>
<dbReference type="OrthoDB" id="3186364at2"/>
<dbReference type="Pfam" id="PF00440">
    <property type="entry name" value="TetR_N"/>
    <property type="match status" value="1"/>
</dbReference>
<dbReference type="GO" id="GO:0003700">
    <property type="term" value="F:DNA-binding transcription factor activity"/>
    <property type="evidence" value="ECO:0007669"/>
    <property type="project" value="TreeGrafter"/>
</dbReference>
<organism evidence="4 5">
    <name type="scientific">Ornatilinea apprima</name>
    <dbReference type="NCBI Taxonomy" id="1134406"/>
    <lineage>
        <taxon>Bacteria</taxon>
        <taxon>Bacillati</taxon>
        <taxon>Chloroflexota</taxon>
        <taxon>Anaerolineae</taxon>
        <taxon>Anaerolineales</taxon>
        <taxon>Anaerolineaceae</taxon>
        <taxon>Ornatilinea</taxon>
    </lineage>
</organism>
<dbReference type="InterPro" id="IPR036271">
    <property type="entry name" value="Tet_transcr_reg_TetR-rel_C_sf"/>
</dbReference>
<gene>
    <name evidence="4" type="ORF">ADN00_09680</name>
</gene>
<dbReference type="Gene3D" id="1.10.357.10">
    <property type="entry name" value="Tetracycline Repressor, domain 2"/>
    <property type="match status" value="1"/>
</dbReference>
<dbReference type="PANTHER" id="PTHR30055">
    <property type="entry name" value="HTH-TYPE TRANSCRIPTIONAL REGULATOR RUTR"/>
    <property type="match status" value="1"/>
</dbReference>
<dbReference type="InterPro" id="IPR050109">
    <property type="entry name" value="HTH-type_TetR-like_transc_reg"/>
</dbReference>
<dbReference type="STRING" id="1134406.ADN00_09680"/>
<name>A0A0P6XNL3_9CHLR</name>
<evidence type="ECO:0000313" key="5">
    <source>
        <dbReference type="Proteomes" id="UP000050417"/>
    </source>
</evidence>
<evidence type="ECO:0000259" key="3">
    <source>
        <dbReference type="PROSITE" id="PS50977"/>
    </source>
</evidence>
<dbReference type="Proteomes" id="UP000050417">
    <property type="component" value="Unassembled WGS sequence"/>
</dbReference>